<name>A0ABX2YAV9_9BACT</name>
<evidence type="ECO:0000313" key="2">
    <source>
        <dbReference type="EMBL" id="OCL90875.1"/>
    </source>
</evidence>
<dbReference type="SUPFAM" id="SSF52540">
    <property type="entry name" value="P-loop containing nucleoside triphosphate hydrolases"/>
    <property type="match status" value="1"/>
</dbReference>
<dbReference type="InterPro" id="IPR045063">
    <property type="entry name" value="Dynamin_N"/>
</dbReference>
<dbReference type="EMBL" id="LDIR01000003">
    <property type="protein sequence ID" value="OCL90875.1"/>
    <property type="molecule type" value="Genomic_DNA"/>
</dbReference>
<accession>A0ABX2YAV9</accession>
<comment type="caution">
    <text evidence="2">The sequence shown here is derived from an EMBL/GenBank/DDBJ whole genome shotgun (WGS) entry which is preliminary data.</text>
</comment>
<dbReference type="RefSeq" id="WP_066179586.1">
    <property type="nucleotide sequence ID" value="NZ_LDIR01000003.1"/>
</dbReference>
<dbReference type="Pfam" id="PF00350">
    <property type="entry name" value="Dynamin_N"/>
    <property type="match status" value="1"/>
</dbReference>
<evidence type="ECO:0000313" key="3">
    <source>
        <dbReference type="Proteomes" id="UP000093159"/>
    </source>
</evidence>
<keyword evidence="3" id="KW-1185">Reference proteome</keyword>
<reference evidence="2 3" key="1">
    <citation type="submission" date="2015-05" db="EMBL/GenBank/DDBJ databases">
        <authorList>
            <person name="Rovetto F."/>
            <person name="Cocolin L."/>
            <person name="Illeghems K."/>
            <person name="Van Nieuwerburgh F."/>
            <person name="Houf K."/>
        </authorList>
    </citation>
    <scope>NUCLEOTIDE SEQUENCE [LARGE SCALE GENOMIC DNA]</scope>
    <source>
        <strain evidence="2 3">117434</strain>
    </source>
</reference>
<sequence>MAKIEIIKKELVSIENFFESKKDEISSSMYSKELNKIFKDLTRIRKEIDSETYFISIIGGIKTGKSTLINLLCHKNVSTTRAGVETTKRPVIVSSGEEDKIIIFKKEELSSLDIDDNDRNLVIDYVKGLDTSLPDSIKIINKDLVEEEVSNLLTNDNEPDSDKIILINITVDKNHLYNYDNCLLRNKIMFIDTPGLDGLESSVGGIGNNNGHWLLNRVDLSIILQSTVSPINNSLDIYLKKLHEQQTNINYMLVHNKFSLKNWLKDISPFENEINKNSIKKALETLSKIAKKKYIWKEVDLAKAEDAYEKSDIDLKTSKKELLLESNFEIFEEEISNLIKKDKQQSHINKCFHDLKNFIHNNEFKSIILDDLQEKENQYKKKYKILKDSFDWEKAKKQIEKDLNSPWDQSKQKFDDGFNFDEQIDISDENNSKESLIKEFRQKIRNSFLLPTNQTNLLTYLFKREIFNNETVESLIEEFEIEYEIIKEKSILEKVNFFNSSNENLKCSFQKYLRDEIDIFFSKKESELNSKIDLEIYVAKTKFLKDDINQAKNILKTKRKNFLSQMKNELMILLCGIFRDFYAYLDKNEKAFLEKFIGEKSELNSTREFLNEIETYLNKLKQQVELS</sequence>
<organism evidence="2 3">
    <name type="scientific">Arcobacter porcinus</name>
    <dbReference type="NCBI Taxonomy" id="1935204"/>
    <lineage>
        <taxon>Bacteria</taxon>
        <taxon>Pseudomonadati</taxon>
        <taxon>Campylobacterota</taxon>
        <taxon>Epsilonproteobacteria</taxon>
        <taxon>Campylobacterales</taxon>
        <taxon>Arcobacteraceae</taxon>
        <taxon>Arcobacter</taxon>
    </lineage>
</organism>
<gene>
    <name evidence="2" type="ORF">AAX28_01694</name>
</gene>
<dbReference type="Gene3D" id="3.40.50.300">
    <property type="entry name" value="P-loop containing nucleotide triphosphate hydrolases"/>
    <property type="match status" value="1"/>
</dbReference>
<proteinExistence type="predicted"/>
<feature type="domain" description="Dynamin N-terminal" evidence="1">
    <location>
        <begin position="55"/>
        <end position="249"/>
    </location>
</feature>
<dbReference type="InterPro" id="IPR027417">
    <property type="entry name" value="P-loop_NTPase"/>
</dbReference>
<dbReference type="Proteomes" id="UP000093159">
    <property type="component" value="Unassembled WGS sequence"/>
</dbReference>
<evidence type="ECO:0000259" key="1">
    <source>
        <dbReference type="Pfam" id="PF00350"/>
    </source>
</evidence>
<protein>
    <submittedName>
        <fullName evidence="2">GTPase Era</fullName>
    </submittedName>
</protein>